<dbReference type="GO" id="GO:0043153">
    <property type="term" value="P:entrainment of circadian clock by photoperiod"/>
    <property type="evidence" value="ECO:0007669"/>
    <property type="project" value="TreeGrafter"/>
</dbReference>
<feature type="binding site" evidence="3">
    <location>
        <position position="75"/>
    </location>
    <ligand>
        <name>FAD</name>
        <dbReference type="ChEBI" id="CHEBI:57692"/>
    </ligand>
</feature>
<gene>
    <name evidence="5" type="ORF">ES676_07375</name>
</gene>
<dbReference type="Pfam" id="PF03441">
    <property type="entry name" value="FAD_binding_7"/>
    <property type="match status" value="1"/>
</dbReference>
<dbReference type="InterPro" id="IPR005101">
    <property type="entry name" value="Cryptochr/Photolyase_FAD-bd"/>
</dbReference>
<dbReference type="SUPFAM" id="SSF48173">
    <property type="entry name" value="Cryptochrome/photolyase FAD-binding domain"/>
    <property type="match status" value="1"/>
</dbReference>
<dbReference type="Gene3D" id="1.10.579.10">
    <property type="entry name" value="DNA Cyclobutane Dipyrimidine Photolyase, subunit A, domain 3"/>
    <property type="match status" value="1"/>
</dbReference>
<dbReference type="InterPro" id="IPR002081">
    <property type="entry name" value="Cryptochrome/DNA_photolyase_1"/>
</dbReference>
<feature type="binding site" evidence="3">
    <location>
        <begin position="172"/>
        <end position="174"/>
    </location>
    <ligand>
        <name>FAD</name>
        <dbReference type="ChEBI" id="CHEBI:57692"/>
    </ligand>
</feature>
<evidence type="ECO:0000256" key="3">
    <source>
        <dbReference type="PIRSR" id="PIRSR602081-1"/>
    </source>
</evidence>
<evidence type="ECO:0000259" key="4">
    <source>
        <dbReference type="Pfam" id="PF03441"/>
    </source>
</evidence>
<dbReference type="GO" id="GO:0032922">
    <property type="term" value="P:circadian regulation of gene expression"/>
    <property type="evidence" value="ECO:0007669"/>
    <property type="project" value="TreeGrafter"/>
</dbReference>
<dbReference type="Gene3D" id="1.25.40.80">
    <property type="match status" value="1"/>
</dbReference>
<dbReference type="EMBL" id="VSKM01000006">
    <property type="protein sequence ID" value="TYB74489.1"/>
    <property type="molecule type" value="Genomic_DNA"/>
</dbReference>
<dbReference type="GO" id="GO:0003904">
    <property type="term" value="F:deoxyribodipyrimidine photo-lyase activity"/>
    <property type="evidence" value="ECO:0007669"/>
    <property type="project" value="TreeGrafter"/>
</dbReference>
<dbReference type="PANTHER" id="PTHR11455">
    <property type="entry name" value="CRYPTOCHROME"/>
    <property type="match status" value="1"/>
</dbReference>
<protein>
    <submittedName>
        <fullName evidence="5">Deoxyribodipyrimidine photolyase</fullName>
    </submittedName>
</protein>
<proteinExistence type="predicted"/>
<organism evidence="5 6">
    <name type="scientific">Bizionia saleffrena</name>
    <dbReference type="NCBI Taxonomy" id="291189"/>
    <lineage>
        <taxon>Bacteria</taxon>
        <taxon>Pseudomonadati</taxon>
        <taxon>Bacteroidota</taxon>
        <taxon>Flavobacteriia</taxon>
        <taxon>Flavobacteriales</taxon>
        <taxon>Flavobacteriaceae</taxon>
        <taxon>Bizionia</taxon>
    </lineage>
</organism>
<dbReference type="InterPro" id="IPR036134">
    <property type="entry name" value="Crypto/Photolyase_FAD-like_sf"/>
</dbReference>
<evidence type="ECO:0000256" key="2">
    <source>
        <dbReference type="ARBA" id="ARBA00022827"/>
    </source>
</evidence>
<comment type="caution">
    <text evidence="5">The sequence shown here is derived from an EMBL/GenBank/DDBJ whole genome shotgun (WGS) entry which is preliminary data.</text>
</comment>
<keyword evidence="5" id="KW-0456">Lyase</keyword>
<dbReference type="PANTHER" id="PTHR11455:SF18">
    <property type="entry name" value="SI:CH1073-390K14.1"/>
    <property type="match status" value="1"/>
</dbReference>
<feature type="domain" description="Cryptochrome/DNA photolyase FAD-binding" evidence="4">
    <location>
        <begin position="75"/>
        <end position="195"/>
    </location>
</feature>
<dbReference type="AlphaFoldDB" id="A0A8H2LDG5"/>
<accession>A0A8H2LDG5</accession>
<reference evidence="5 6" key="1">
    <citation type="submission" date="2019-08" db="EMBL/GenBank/DDBJ databases">
        <title>Genomes of Antarctic Bizionia species.</title>
        <authorList>
            <person name="Bowman J.P."/>
        </authorList>
    </citation>
    <scope>NUCLEOTIDE SEQUENCE [LARGE SCALE GENOMIC DNA]</scope>
    <source>
        <strain evidence="5 6">HFD</strain>
    </source>
</reference>
<keyword evidence="1 3" id="KW-0285">Flavoprotein</keyword>
<evidence type="ECO:0000313" key="6">
    <source>
        <dbReference type="Proteomes" id="UP000323324"/>
    </source>
</evidence>
<evidence type="ECO:0000256" key="1">
    <source>
        <dbReference type="ARBA" id="ARBA00022630"/>
    </source>
</evidence>
<dbReference type="GO" id="GO:0005737">
    <property type="term" value="C:cytoplasm"/>
    <property type="evidence" value="ECO:0007669"/>
    <property type="project" value="TreeGrafter"/>
</dbReference>
<comment type="cofactor">
    <cofactor evidence="3">
        <name>FAD</name>
        <dbReference type="ChEBI" id="CHEBI:57692"/>
    </cofactor>
    <text evidence="3">Binds 1 FAD per subunit.</text>
</comment>
<dbReference type="Proteomes" id="UP000323324">
    <property type="component" value="Unassembled WGS sequence"/>
</dbReference>
<name>A0A8H2LDG5_9FLAO</name>
<evidence type="ECO:0000313" key="5">
    <source>
        <dbReference type="EMBL" id="TYB74489.1"/>
    </source>
</evidence>
<keyword evidence="6" id="KW-1185">Reference proteome</keyword>
<dbReference type="GO" id="GO:0003677">
    <property type="term" value="F:DNA binding"/>
    <property type="evidence" value="ECO:0007669"/>
    <property type="project" value="TreeGrafter"/>
</dbReference>
<feature type="binding site" evidence="3">
    <location>
        <position position="30"/>
    </location>
    <ligand>
        <name>FAD</name>
        <dbReference type="ChEBI" id="CHEBI:57692"/>
    </ligand>
</feature>
<dbReference type="GO" id="GO:0071949">
    <property type="term" value="F:FAD binding"/>
    <property type="evidence" value="ECO:0007669"/>
    <property type="project" value="TreeGrafter"/>
</dbReference>
<dbReference type="RefSeq" id="WP_148369685.1">
    <property type="nucleotide sequence ID" value="NZ_VSKM01000006.1"/>
</dbReference>
<keyword evidence="2 3" id="KW-0274">FAD</keyword>
<sequence length="372" mass="43796">MDWCHRENVLFPTGYTEIIERVRAIDPVKYGATRNYINGSVTYLSPYISRGIVSTKFILSQILNRGYKPAQIEKFIQELAWRDYWQQVWISKGNAINYDLKHEQKPVSNTSIAKVIVEANMGIEAIDNALYTFYKTGYLHNHLRMYIASIACNIGQSHWKVPAQWMYYHLLDADWASNALSWQWVAGTNANKKYVANQDNINKYCFTQQKHTFLDVPYDAFSSLEIPEILKNTSEVELKTPLPKQKIIVIDEALPTCIYNFYNLDPLWKKERLANRILILEPSHFEEYPISQNTIDFIITFSEENIANIQIYIGEFNTLITTYNFGNIFYKEHPLNKHYKGIEEPREWLFNVQGYYPSFFAFWKQCKKQLTY</sequence>